<reference evidence="2" key="1">
    <citation type="journal article" date="2020" name="Nature">
        <title>Giant virus diversity and host interactions through global metagenomics.</title>
        <authorList>
            <person name="Schulz F."/>
            <person name="Roux S."/>
            <person name="Paez-Espino D."/>
            <person name="Jungbluth S."/>
            <person name="Walsh D.A."/>
            <person name="Denef V.J."/>
            <person name="McMahon K.D."/>
            <person name="Konstantinidis K.T."/>
            <person name="Eloe-Fadrosh E.A."/>
            <person name="Kyrpides N.C."/>
            <person name="Woyke T."/>
        </authorList>
    </citation>
    <scope>NUCLEOTIDE SEQUENCE</scope>
    <source>
        <strain evidence="2">GVMAG-M-3300023184-68</strain>
    </source>
</reference>
<accession>A0A6C0IG21</accession>
<sequence length="149" mass="16255">MVKKMRSNSFRKNKSIKNKKGGNCGCGSGNSTLSKMMKFGGKKRKTIRIRGGNVEFDAVGMPVNAISLNGHQDSPLYLVQSGRFYGGKKTRNHRKKGGMGFSDWTNSSNNPVIQFNTIPGANLSTGILSGTSYNNTPNNSMNLQFKPMV</sequence>
<protein>
    <submittedName>
        <fullName evidence="2">Uncharacterized protein</fullName>
    </submittedName>
</protein>
<feature type="region of interest" description="Disordered" evidence="1">
    <location>
        <begin position="1"/>
        <end position="23"/>
    </location>
</feature>
<name>A0A6C0IG21_9ZZZZ</name>
<organism evidence="2">
    <name type="scientific">viral metagenome</name>
    <dbReference type="NCBI Taxonomy" id="1070528"/>
    <lineage>
        <taxon>unclassified sequences</taxon>
        <taxon>metagenomes</taxon>
        <taxon>organismal metagenomes</taxon>
    </lineage>
</organism>
<dbReference type="EMBL" id="MN740154">
    <property type="protein sequence ID" value="QHT90443.1"/>
    <property type="molecule type" value="Genomic_DNA"/>
</dbReference>
<evidence type="ECO:0000313" key="2">
    <source>
        <dbReference type="EMBL" id="QHT90443.1"/>
    </source>
</evidence>
<evidence type="ECO:0000256" key="1">
    <source>
        <dbReference type="SAM" id="MobiDB-lite"/>
    </source>
</evidence>
<dbReference type="AlphaFoldDB" id="A0A6C0IG21"/>
<feature type="compositionally biased region" description="Basic residues" evidence="1">
    <location>
        <begin position="1"/>
        <end position="20"/>
    </location>
</feature>
<proteinExistence type="predicted"/>